<comment type="caution">
    <text evidence="1">The sequence shown here is derived from an EMBL/GenBank/DDBJ whole genome shotgun (WGS) entry which is preliminary data.</text>
</comment>
<evidence type="ECO:0000313" key="1">
    <source>
        <dbReference type="EMBL" id="KAF0725838.1"/>
    </source>
</evidence>
<proteinExistence type="predicted"/>
<dbReference type="Proteomes" id="UP000481153">
    <property type="component" value="Unassembled WGS sequence"/>
</dbReference>
<dbReference type="AlphaFoldDB" id="A0A6G0WET2"/>
<name>A0A6G0WET2_9STRA</name>
<dbReference type="EMBL" id="VJMJ01000232">
    <property type="protein sequence ID" value="KAF0725838.1"/>
    <property type="molecule type" value="Genomic_DNA"/>
</dbReference>
<keyword evidence="2" id="KW-1185">Reference proteome</keyword>
<dbReference type="PANTHER" id="PTHR45125">
    <property type="entry name" value="F21J9.4-RELATED"/>
    <property type="match status" value="1"/>
</dbReference>
<evidence type="ECO:0008006" key="3">
    <source>
        <dbReference type="Google" id="ProtNLM"/>
    </source>
</evidence>
<protein>
    <recommendedName>
        <fullName evidence="3">No apical meristem-associated C-terminal domain-containing protein</fullName>
    </recommendedName>
</protein>
<gene>
    <name evidence="1" type="ORF">Ae201684_015800</name>
</gene>
<accession>A0A6G0WET2</accession>
<evidence type="ECO:0000313" key="2">
    <source>
        <dbReference type="Proteomes" id="UP000481153"/>
    </source>
</evidence>
<sequence length="246" mass="28448">MYLPIPAVVCPLLLSFHQYLELWEVEGSGREKNLQLCRSVMHVSQNALTGSDQKGPVYWEKVFQHFSEEFPGRTMCAIKNRWKSAIQPATNTFCGHYATISSAPQSGWGEEDIRNAALELYESIQNSPFEHMLCWEYLRDKPKWNDIKRAPLDLEAAEANLTQLKKRPMGVDTMKNIVARDNDKKRKYDELLEATKARNALIAEQNRLFLFSIKDADIPDESRDFFAQQRALAMKEIENEMKLNDM</sequence>
<dbReference type="PANTHER" id="PTHR45125:SF3">
    <property type="entry name" value="NO-APICAL-MERISTEM-ASSOCIATED CARBOXY-TERMINAL DOMAIN PROTEIN"/>
    <property type="match status" value="1"/>
</dbReference>
<organism evidence="1 2">
    <name type="scientific">Aphanomyces euteiches</name>
    <dbReference type="NCBI Taxonomy" id="100861"/>
    <lineage>
        <taxon>Eukaryota</taxon>
        <taxon>Sar</taxon>
        <taxon>Stramenopiles</taxon>
        <taxon>Oomycota</taxon>
        <taxon>Saprolegniomycetes</taxon>
        <taxon>Saprolegniales</taxon>
        <taxon>Verrucalvaceae</taxon>
        <taxon>Aphanomyces</taxon>
    </lineage>
</organism>
<reference evidence="1 2" key="1">
    <citation type="submission" date="2019-07" db="EMBL/GenBank/DDBJ databases">
        <title>Genomics analysis of Aphanomyces spp. identifies a new class of oomycete effector associated with host adaptation.</title>
        <authorList>
            <person name="Gaulin E."/>
        </authorList>
    </citation>
    <scope>NUCLEOTIDE SEQUENCE [LARGE SCALE GENOMIC DNA]</scope>
    <source>
        <strain evidence="1 2">ATCC 201684</strain>
    </source>
</reference>
<dbReference type="VEuPathDB" id="FungiDB:AeMF1_017377"/>